<sequence length="42" mass="4701">MSGQFNPGTIGPSHDLSLSRIWQTLNTRHTIQLHSVDSVQLQ</sequence>
<dbReference type="Proteomes" id="UP000789525">
    <property type="component" value="Unassembled WGS sequence"/>
</dbReference>
<gene>
    <name evidence="1" type="ORF">ACOLOM_LOCUS938</name>
</gene>
<proteinExistence type="predicted"/>
<comment type="caution">
    <text evidence="1">The sequence shown here is derived from an EMBL/GenBank/DDBJ whole genome shotgun (WGS) entry which is preliminary data.</text>
</comment>
<accession>A0ACA9K6S7</accession>
<evidence type="ECO:0000313" key="1">
    <source>
        <dbReference type="EMBL" id="CAG8455365.1"/>
    </source>
</evidence>
<name>A0ACA9K6S7_9GLOM</name>
<protein>
    <submittedName>
        <fullName evidence="1">10811_t:CDS:1</fullName>
    </submittedName>
</protein>
<dbReference type="EMBL" id="CAJVPT010001043">
    <property type="protein sequence ID" value="CAG8455365.1"/>
    <property type="molecule type" value="Genomic_DNA"/>
</dbReference>
<keyword evidence="2" id="KW-1185">Reference proteome</keyword>
<evidence type="ECO:0000313" key="2">
    <source>
        <dbReference type="Proteomes" id="UP000789525"/>
    </source>
</evidence>
<reference evidence="1" key="1">
    <citation type="submission" date="2021-06" db="EMBL/GenBank/DDBJ databases">
        <authorList>
            <person name="Kallberg Y."/>
            <person name="Tangrot J."/>
            <person name="Rosling A."/>
        </authorList>
    </citation>
    <scope>NUCLEOTIDE SEQUENCE</scope>
    <source>
        <strain evidence="1">CL356</strain>
    </source>
</reference>
<organism evidence="1 2">
    <name type="scientific">Acaulospora colombiana</name>
    <dbReference type="NCBI Taxonomy" id="27376"/>
    <lineage>
        <taxon>Eukaryota</taxon>
        <taxon>Fungi</taxon>
        <taxon>Fungi incertae sedis</taxon>
        <taxon>Mucoromycota</taxon>
        <taxon>Glomeromycotina</taxon>
        <taxon>Glomeromycetes</taxon>
        <taxon>Diversisporales</taxon>
        <taxon>Acaulosporaceae</taxon>
        <taxon>Acaulospora</taxon>
    </lineage>
</organism>